<feature type="region of interest" description="Disordered" evidence="1">
    <location>
        <begin position="154"/>
        <end position="218"/>
    </location>
</feature>
<accession>A0A0A1P1Q1</accession>
<sequence length="352" mass="40397">MLMMAPFTTPTPPSTKGKKPYKSWLKDGVNGGPSSMDVLVNWLSKKSNYAKWKGDDCERIPKKSLLESIIDEMREVGIYHRLAKDVASKISTLQANYRLAREWREVDGKKLLESGATEEAVHEELLKRFPYWDALHEVFSSNRTSAWPMSISSITHTEKQQQQQQQQTEEDEEDLFKLDDVTLKKRRRLSDSHVETSNNTSLANSPTHSTQSLPAISHPTNNNLTTPPFTSNNYKLTNSPPLVIRPLPRVLPPANHYFDPQPHHYNNTPLTPQPSRDALAESLIQVTREKEAGRMKRSQEMLQFLREKRLERDQLLLEREITKRVKAKADLVKHLIEAGFDKEAIAEQLNKL</sequence>
<evidence type="ECO:0000313" key="2">
    <source>
        <dbReference type="EMBL" id="ORE23394.1"/>
    </source>
</evidence>
<evidence type="ECO:0000256" key="1">
    <source>
        <dbReference type="SAM" id="MobiDB-lite"/>
    </source>
</evidence>
<organism evidence="2 3">
    <name type="scientific">Rhizopus microsporus</name>
    <dbReference type="NCBI Taxonomy" id="58291"/>
    <lineage>
        <taxon>Eukaryota</taxon>
        <taxon>Fungi</taxon>
        <taxon>Fungi incertae sedis</taxon>
        <taxon>Mucoromycota</taxon>
        <taxon>Mucoromycotina</taxon>
        <taxon>Mucoromycetes</taxon>
        <taxon>Mucorales</taxon>
        <taxon>Mucorineae</taxon>
        <taxon>Rhizopodaceae</taxon>
        <taxon>Rhizopus</taxon>
    </lineage>
</organism>
<reference evidence="2 3" key="1">
    <citation type="journal article" date="2016" name="Proc. Natl. Acad. Sci. U.S.A.">
        <title>Lipid metabolic changes in an early divergent fungus govern the establishment of a mutualistic symbiosis with endobacteria.</title>
        <authorList>
            <person name="Lastovetsky O.A."/>
            <person name="Gaspar M.L."/>
            <person name="Mondo S.J."/>
            <person name="LaButti K.M."/>
            <person name="Sandor L."/>
            <person name="Grigoriev I.V."/>
            <person name="Henry S.A."/>
            <person name="Pawlowska T.E."/>
        </authorList>
    </citation>
    <scope>NUCLEOTIDE SEQUENCE [LARGE SCALE GENOMIC DNA]</scope>
    <source>
        <strain evidence="2 3">ATCC 11559</strain>
    </source>
</reference>
<evidence type="ECO:0000313" key="3">
    <source>
        <dbReference type="Proteomes" id="UP000242381"/>
    </source>
</evidence>
<dbReference type="PANTHER" id="PTHR33324:SF2">
    <property type="entry name" value="MYB_SANT-LIKE DNA-BINDING DOMAIN-CONTAINING PROTEIN"/>
    <property type="match status" value="1"/>
</dbReference>
<feature type="region of interest" description="Disordered" evidence="1">
    <location>
        <begin position="1"/>
        <end position="21"/>
    </location>
</feature>
<dbReference type="PANTHER" id="PTHR33324">
    <property type="entry name" value="EXPRESSED PROTEIN"/>
    <property type="match status" value="1"/>
</dbReference>
<dbReference type="EMBL" id="KV921258">
    <property type="protein sequence ID" value="ORE23394.1"/>
    <property type="molecule type" value="Genomic_DNA"/>
</dbReference>
<feature type="compositionally biased region" description="Polar residues" evidence="1">
    <location>
        <begin position="195"/>
        <end position="214"/>
    </location>
</feature>
<proteinExistence type="predicted"/>
<gene>
    <name evidence="2" type="ORF">BCV71DRAFT_252304</name>
</gene>
<feature type="compositionally biased region" description="Basic and acidic residues" evidence="1">
    <location>
        <begin position="175"/>
        <end position="194"/>
    </location>
</feature>
<dbReference type="OMA" id="KANYAKW"/>
<dbReference type="AlphaFoldDB" id="A0A0A1P1Q1"/>
<dbReference type="Proteomes" id="UP000242381">
    <property type="component" value="Unassembled WGS sequence"/>
</dbReference>
<dbReference type="VEuPathDB" id="FungiDB:BCV72DRAFT_6176"/>
<name>A0A0A1P1Q1_RHIZD</name>
<protein>
    <submittedName>
        <fullName evidence="2">Uncharacterized protein</fullName>
    </submittedName>
</protein>